<evidence type="ECO:0000259" key="1">
    <source>
        <dbReference type="Pfam" id="PF20094"/>
    </source>
</evidence>
<dbReference type="RefSeq" id="WP_111064282.1">
    <property type="nucleotide sequence ID" value="NZ_JBHUCU010000001.1"/>
</dbReference>
<name>A0A2W1NAL9_9FLAO</name>
<dbReference type="Proteomes" id="UP000249248">
    <property type="component" value="Unassembled WGS sequence"/>
</dbReference>
<feature type="domain" description="GWxTD" evidence="1">
    <location>
        <begin position="304"/>
        <end position="433"/>
    </location>
</feature>
<reference evidence="2 3" key="1">
    <citation type="submission" date="2018-06" db="EMBL/GenBank/DDBJ databases">
        <title>The draft genome sequence of Crocinitomix sp. SM1701.</title>
        <authorList>
            <person name="Zhang X."/>
        </authorList>
    </citation>
    <scope>NUCLEOTIDE SEQUENCE [LARGE SCALE GENOMIC DNA]</scope>
    <source>
        <strain evidence="2 3">SM1701</strain>
    </source>
</reference>
<dbReference type="AlphaFoldDB" id="A0A2W1NAL9"/>
<dbReference type="OrthoDB" id="1522692at2"/>
<keyword evidence="3" id="KW-1185">Reference proteome</keyword>
<gene>
    <name evidence="2" type="ORF">DNU06_14840</name>
</gene>
<organism evidence="2 3">
    <name type="scientific">Putridiphycobacter roseus</name>
    <dbReference type="NCBI Taxonomy" id="2219161"/>
    <lineage>
        <taxon>Bacteria</taxon>
        <taxon>Pseudomonadati</taxon>
        <taxon>Bacteroidota</taxon>
        <taxon>Flavobacteriia</taxon>
        <taxon>Flavobacteriales</taxon>
        <taxon>Crocinitomicaceae</taxon>
        <taxon>Putridiphycobacter</taxon>
    </lineage>
</organism>
<sequence>MKKFILSIIIYSISLVGLAKPRVFFNYHIYYTVDHEPYVETALQFASGSLKFMANENGNLEANLEITQVFMQNEKIIAVDKYVLKSPEMKDSIVDDFFDMQRFKLSTGKYTFDLSVKDLNSGEIIEGKFDIEIEKQLKLRVECADVAFIQDITKSDVNDKFTKNGYRMIPYFTNFFPPDYDKIVYYLELYNSIENFDSTMQYVATFNIRKKGTTNNLESYFQYKKLKSAPIIPIINVLPIHDLKTGEYELVMQVFNSKQDTLLEKITPFKRRSIIEIKPIDITNVDIENNFEKELSSDSVFYFVASLMPISPQYEYERIRKMLTARDTTYLKRYFYSYWVQSAPENPFRGWQDYKIQVQYAEKLFGTQIRKGFETDRGRIHLKYGPPNFITDQANGTSAYPYQIWQYYKIGQRSNMQFIFYNPDLVTNDYPLLHSDMPGEIQNTNWRQELLKRNTKSGESMDGNSGIYFDN</sequence>
<evidence type="ECO:0000313" key="3">
    <source>
        <dbReference type="Proteomes" id="UP000249248"/>
    </source>
</evidence>
<evidence type="ECO:0000313" key="2">
    <source>
        <dbReference type="EMBL" id="PZE16073.1"/>
    </source>
</evidence>
<dbReference type="Pfam" id="PF20094">
    <property type="entry name" value="GWxTD_dom"/>
    <property type="match status" value="1"/>
</dbReference>
<dbReference type="EMBL" id="QKSB01000012">
    <property type="protein sequence ID" value="PZE16073.1"/>
    <property type="molecule type" value="Genomic_DNA"/>
</dbReference>
<comment type="caution">
    <text evidence="2">The sequence shown here is derived from an EMBL/GenBank/DDBJ whole genome shotgun (WGS) entry which is preliminary data.</text>
</comment>
<dbReference type="NCBIfam" id="TIGR04514">
    <property type="entry name" value="GWxTD_dom"/>
    <property type="match status" value="1"/>
</dbReference>
<dbReference type="InterPro" id="IPR030959">
    <property type="entry name" value="GWxTD_dom"/>
</dbReference>
<protein>
    <recommendedName>
        <fullName evidence="1">GWxTD domain-containing protein</fullName>
    </recommendedName>
</protein>
<accession>A0A2W1NAL9</accession>
<proteinExistence type="predicted"/>